<dbReference type="AlphaFoldDB" id="A0A1C2J0G3"/>
<dbReference type="EMBL" id="LWRY01000010">
    <property type="protein sequence ID" value="OCX75770.1"/>
    <property type="molecule type" value="Genomic_DNA"/>
</dbReference>
<protein>
    <submittedName>
        <fullName evidence="12">Alpha-L-glutamate ligase</fullName>
    </submittedName>
</protein>
<dbReference type="NCBIfam" id="TIGR00768">
    <property type="entry name" value="rimK_fam"/>
    <property type="match status" value="1"/>
</dbReference>
<comment type="caution">
    <text evidence="12">The sequence shown here is derived from an EMBL/GenBank/DDBJ whole genome shotgun (WGS) entry which is preliminary data.</text>
</comment>
<dbReference type="eggNOG" id="COG0189">
    <property type="taxonomic scope" value="Bacteria"/>
</dbReference>
<dbReference type="RefSeq" id="WP_024892969.1">
    <property type="nucleotide sequence ID" value="NZ_LWRY01000010.1"/>
</dbReference>
<dbReference type="STRING" id="930.GCA_002079865_04077"/>
<evidence type="ECO:0000256" key="8">
    <source>
        <dbReference type="ARBA" id="ARBA00022917"/>
    </source>
</evidence>
<keyword evidence="4" id="KW-0479">Metal-binding</keyword>
<evidence type="ECO:0000256" key="4">
    <source>
        <dbReference type="ARBA" id="ARBA00022723"/>
    </source>
</evidence>
<keyword evidence="9" id="KW-0464">Manganese</keyword>
<evidence type="ECO:0000313" key="14">
    <source>
        <dbReference type="Proteomes" id="UP000094893"/>
    </source>
</evidence>
<keyword evidence="5 10" id="KW-0547">Nucleotide-binding</keyword>
<keyword evidence="8" id="KW-0648">Protein biosynthesis</keyword>
<dbReference type="GO" id="GO:0005524">
    <property type="term" value="F:ATP binding"/>
    <property type="evidence" value="ECO:0007669"/>
    <property type="project" value="UniProtKB-UniRule"/>
</dbReference>
<dbReference type="Gene3D" id="3.40.50.20">
    <property type="match status" value="1"/>
</dbReference>
<dbReference type="PANTHER" id="PTHR21621">
    <property type="entry name" value="RIBOSOMAL PROTEIN S6 MODIFICATION PROTEIN"/>
    <property type="match status" value="1"/>
</dbReference>
<feature type="domain" description="ATP-grasp" evidence="11">
    <location>
        <begin position="108"/>
        <end position="290"/>
    </location>
</feature>
<dbReference type="GO" id="GO:0046872">
    <property type="term" value="F:metal ion binding"/>
    <property type="evidence" value="ECO:0007669"/>
    <property type="project" value="UniProtKB-KW"/>
</dbReference>
<dbReference type="EMBL" id="LWSA01000017">
    <property type="protein sequence ID" value="OCX76837.1"/>
    <property type="molecule type" value="Genomic_DNA"/>
</dbReference>
<evidence type="ECO:0000256" key="1">
    <source>
        <dbReference type="ARBA" id="ARBA00001936"/>
    </source>
</evidence>
<evidence type="ECO:0000256" key="5">
    <source>
        <dbReference type="ARBA" id="ARBA00022741"/>
    </source>
</evidence>
<gene>
    <name evidence="12" type="ORF">A6M23_01620</name>
    <name evidence="13" type="ORF">A6P07_01505</name>
</gene>
<dbReference type="SUPFAM" id="SSF56059">
    <property type="entry name" value="Glutathione synthetase ATP-binding domain-like"/>
    <property type="match status" value="1"/>
</dbReference>
<dbReference type="GO" id="GO:0005737">
    <property type="term" value="C:cytoplasm"/>
    <property type="evidence" value="ECO:0007669"/>
    <property type="project" value="TreeGrafter"/>
</dbReference>
<dbReference type="InterPro" id="IPR011761">
    <property type="entry name" value="ATP-grasp"/>
</dbReference>
<evidence type="ECO:0000256" key="6">
    <source>
        <dbReference type="ARBA" id="ARBA00022840"/>
    </source>
</evidence>
<dbReference type="Gene3D" id="3.30.470.20">
    <property type="entry name" value="ATP-grasp fold, B domain"/>
    <property type="match status" value="1"/>
</dbReference>
<evidence type="ECO:0000256" key="10">
    <source>
        <dbReference type="PROSITE-ProRule" id="PRU00409"/>
    </source>
</evidence>
<dbReference type="GO" id="GO:0018169">
    <property type="term" value="F:ribosomal S6-glutamic acid ligase activity"/>
    <property type="evidence" value="ECO:0007669"/>
    <property type="project" value="TreeGrafter"/>
</dbReference>
<dbReference type="OrthoDB" id="3865600at2"/>
<dbReference type="InterPro" id="IPR013815">
    <property type="entry name" value="ATP_grasp_subdomain_1"/>
</dbReference>
<dbReference type="InterPro" id="IPR041107">
    <property type="entry name" value="Rimk_N"/>
</dbReference>
<evidence type="ECO:0000313" key="15">
    <source>
        <dbReference type="Proteomes" id="UP000095008"/>
    </source>
</evidence>
<dbReference type="InterPro" id="IPR004666">
    <property type="entry name" value="Rp_bS6_RimK/Lys_biosynth_LsyX"/>
</dbReference>
<dbReference type="GO" id="GO:0006412">
    <property type="term" value="P:translation"/>
    <property type="evidence" value="ECO:0007669"/>
    <property type="project" value="UniProtKB-KW"/>
</dbReference>
<dbReference type="Pfam" id="PF08443">
    <property type="entry name" value="RimK"/>
    <property type="match status" value="1"/>
</dbReference>
<evidence type="ECO:0000256" key="7">
    <source>
        <dbReference type="ARBA" id="ARBA00022842"/>
    </source>
</evidence>
<dbReference type="Proteomes" id="UP000095008">
    <property type="component" value="Unassembled WGS sequence"/>
</dbReference>
<evidence type="ECO:0000313" key="12">
    <source>
        <dbReference type="EMBL" id="OCX75770.1"/>
    </source>
</evidence>
<dbReference type="Gene3D" id="3.30.1490.20">
    <property type="entry name" value="ATP-grasp fold, A domain"/>
    <property type="match status" value="1"/>
</dbReference>
<sequence>MSETPRIAVLSRFPGLYSTQRLLQVVDAAGMEAVLLAPEQCLLTVNGVHADLYVQGEKFPYCAAVIPRIGGPITVLGARLLRYFAGAGTFCLNSAEALQLARDKFASLQALAAAGIAVPQTVYFTESRQKDLALQMLGTPLVHKILQGSQGVGVSLAETPVAARGMLDTFLSLQHEAMVQRFLPGRQDVRVIVLFGEVVAAMRRESAAEDFRSNLHCGGRASAFPDLPESWAEIARKAAVALGLDFAGVDLMADADQTALVLEVNPVPSLEGIEKSTGVDVAGRVITALQLRLASA</sequence>
<comment type="cofactor">
    <cofactor evidence="1">
        <name>Mn(2+)</name>
        <dbReference type="ChEBI" id="CHEBI:29035"/>
    </cofactor>
</comment>
<organism evidence="12 15">
    <name type="scientific">Acidithiobacillus thiooxidans</name>
    <name type="common">Thiobacillus thiooxidans</name>
    <dbReference type="NCBI Taxonomy" id="930"/>
    <lineage>
        <taxon>Bacteria</taxon>
        <taxon>Pseudomonadati</taxon>
        <taxon>Pseudomonadota</taxon>
        <taxon>Acidithiobacillia</taxon>
        <taxon>Acidithiobacillales</taxon>
        <taxon>Acidithiobacillaceae</taxon>
        <taxon>Acidithiobacillus</taxon>
    </lineage>
</organism>
<evidence type="ECO:0000256" key="9">
    <source>
        <dbReference type="ARBA" id="ARBA00023211"/>
    </source>
</evidence>
<comment type="cofactor">
    <cofactor evidence="2">
        <name>Mg(2+)</name>
        <dbReference type="ChEBI" id="CHEBI:18420"/>
    </cofactor>
</comment>
<name>A0A1C2J0G3_ACITH</name>
<proteinExistence type="predicted"/>
<dbReference type="PANTHER" id="PTHR21621:SF0">
    <property type="entry name" value="BETA-CITRYLGLUTAMATE SYNTHASE B-RELATED"/>
    <property type="match status" value="1"/>
</dbReference>
<keyword evidence="3 12" id="KW-0436">Ligase</keyword>
<dbReference type="InterPro" id="IPR013651">
    <property type="entry name" value="ATP-grasp_RimK-type"/>
</dbReference>
<keyword evidence="15" id="KW-1185">Reference proteome</keyword>
<dbReference type="Proteomes" id="UP000094893">
    <property type="component" value="Unassembled WGS sequence"/>
</dbReference>
<keyword evidence="6 10" id="KW-0067">ATP-binding</keyword>
<accession>A0A1C2J0G3</accession>
<dbReference type="GO" id="GO:0009432">
    <property type="term" value="P:SOS response"/>
    <property type="evidence" value="ECO:0007669"/>
    <property type="project" value="TreeGrafter"/>
</dbReference>
<reference evidence="12 14" key="1">
    <citation type="journal article" date="2016" name="Int. J. Mol. Sci.">
        <title>Comparative genomics of the extreme acidophile Acidithiobacillus thiooxidans reveals intraspecific divergence and niche adaptation.</title>
        <authorList>
            <person name="Zhang X."/>
            <person name="Feng X."/>
            <person name="Tao J."/>
            <person name="Ma L."/>
            <person name="Xiao Y."/>
            <person name="Liang Y."/>
            <person name="Liu X."/>
            <person name="Yin H."/>
        </authorList>
    </citation>
    <scope>NUCLEOTIDE SEQUENCE [LARGE SCALE GENOMIC DNA]</scope>
    <source>
        <strain evidence="13 14">A02</strain>
        <strain evidence="12">DXS-W</strain>
    </source>
</reference>
<dbReference type="Pfam" id="PF18030">
    <property type="entry name" value="Rimk_N"/>
    <property type="match status" value="1"/>
</dbReference>
<evidence type="ECO:0000313" key="13">
    <source>
        <dbReference type="EMBL" id="OCX76837.1"/>
    </source>
</evidence>
<evidence type="ECO:0000256" key="2">
    <source>
        <dbReference type="ARBA" id="ARBA00001946"/>
    </source>
</evidence>
<evidence type="ECO:0000259" key="11">
    <source>
        <dbReference type="PROSITE" id="PS50975"/>
    </source>
</evidence>
<evidence type="ECO:0000256" key="3">
    <source>
        <dbReference type="ARBA" id="ARBA00022598"/>
    </source>
</evidence>
<keyword evidence="7" id="KW-0460">Magnesium</keyword>
<dbReference type="PROSITE" id="PS50975">
    <property type="entry name" value="ATP_GRASP"/>
    <property type="match status" value="1"/>
</dbReference>